<name>A0A6N7XZB1_9FIRM</name>
<protein>
    <submittedName>
        <fullName evidence="1">Uncharacterized protein</fullName>
    </submittedName>
</protein>
<proteinExistence type="predicted"/>
<dbReference type="AlphaFoldDB" id="A0A6N7XZB1"/>
<dbReference type="Proteomes" id="UP000469523">
    <property type="component" value="Unassembled WGS sequence"/>
</dbReference>
<comment type="caution">
    <text evidence="1">The sequence shown here is derived from an EMBL/GenBank/DDBJ whole genome shotgun (WGS) entry which is preliminary data.</text>
</comment>
<dbReference type="EMBL" id="VUNQ01000021">
    <property type="protein sequence ID" value="MSU01914.1"/>
    <property type="molecule type" value="Genomic_DNA"/>
</dbReference>
<evidence type="ECO:0000313" key="1">
    <source>
        <dbReference type="EMBL" id="MSU01914.1"/>
    </source>
</evidence>
<keyword evidence="2" id="KW-1185">Reference proteome</keyword>
<evidence type="ECO:0000313" key="2">
    <source>
        <dbReference type="Proteomes" id="UP000469523"/>
    </source>
</evidence>
<gene>
    <name evidence="1" type="ORF">FYJ83_10580</name>
</gene>
<accession>A0A6N7XZB1</accession>
<sequence length="60" mass="7200">MGIDMTGYKMIYKDTVYNCLSIAIFWKENKITELDAFYLNEENRVATLRDDVNEFQFIHK</sequence>
<reference evidence="1 2" key="1">
    <citation type="submission" date="2019-09" db="EMBL/GenBank/DDBJ databases">
        <title>In-depth cultivation of the pig gut microbiome towards novel bacterial diversity and tailored functional studies.</title>
        <authorList>
            <person name="Wylensek D."/>
            <person name="Hitch T.C.A."/>
            <person name="Clavel T."/>
        </authorList>
    </citation>
    <scope>NUCLEOTIDE SEQUENCE [LARGE SCALE GENOMIC DNA]</scope>
    <source>
        <strain evidence="1 2">WCA3-693-APC-4?</strain>
    </source>
</reference>
<dbReference type="RefSeq" id="WP_154440426.1">
    <property type="nucleotide sequence ID" value="NZ_VUNQ01000021.1"/>
</dbReference>
<organism evidence="1 2">
    <name type="scientific">Tissierella pigra</name>
    <dbReference type="NCBI Taxonomy" id="2607614"/>
    <lineage>
        <taxon>Bacteria</taxon>
        <taxon>Bacillati</taxon>
        <taxon>Bacillota</taxon>
        <taxon>Tissierellia</taxon>
        <taxon>Tissierellales</taxon>
        <taxon>Tissierellaceae</taxon>
        <taxon>Tissierella</taxon>
    </lineage>
</organism>